<keyword evidence="4" id="KW-1185">Reference proteome</keyword>
<feature type="transmembrane region" description="Helical" evidence="2">
    <location>
        <begin position="46"/>
        <end position="66"/>
    </location>
</feature>
<organism evidence="3 4">
    <name type="scientific">Saccharopolyspora halophila</name>
    <dbReference type="NCBI Taxonomy" id="405551"/>
    <lineage>
        <taxon>Bacteria</taxon>
        <taxon>Bacillati</taxon>
        <taxon>Actinomycetota</taxon>
        <taxon>Actinomycetes</taxon>
        <taxon>Pseudonocardiales</taxon>
        <taxon>Pseudonocardiaceae</taxon>
        <taxon>Saccharopolyspora</taxon>
    </lineage>
</organism>
<evidence type="ECO:0000313" key="3">
    <source>
        <dbReference type="EMBL" id="GAA2333173.1"/>
    </source>
</evidence>
<evidence type="ECO:0000256" key="1">
    <source>
        <dbReference type="SAM" id="MobiDB-lite"/>
    </source>
</evidence>
<reference evidence="3 4" key="1">
    <citation type="journal article" date="2019" name="Int. J. Syst. Evol. Microbiol.">
        <title>The Global Catalogue of Microorganisms (GCM) 10K type strain sequencing project: providing services to taxonomists for standard genome sequencing and annotation.</title>
        <authorList>
            <consortium name="The Broad Institute Genomics Platform"/>
            <consortium name="The Broad Institute Genome Sequencing Center for Infectious Disease"/>
            <person name="Wu L."/>
            <person name="Ma J."/>
        </authorList>
    </citation>
    <scope>NUCLEOTIDE SEQUENCE [LARGE SCALE GENOMIC DNA]</scope>
    <source>
        <strain evidence="3 4">JCM 16221</strain>
    </source>
</reference>
<dbReference type="Proteomes" id="UP001501218">
    <property type="component" value="Unassembled WGS sequence"/>
</dbReference>
<gene>
    <name evidence="3" type="ORF">GCM10009854_05680</name>
</gene>
<feature type="region of interest" description="Disordered" evidence="1">
    <location>
        <begin position="1"/>
        <end position="24"/>
    </location>
</feature>
<dbReference type="EMBL" id="BAAARA010000002">
    <property type="protein sequence ID" value="GAA2333173.1"/>
    <property type="molecule type" value="Genomic_DNA"/>
</dbReference>
<protein>
    <recommendedName>
        <fullName evidence="5">LPXTG cell wall anchor domain-containing protein</fullName>
    </recommendedName>
</protein>
<keyword evidence="2" id="KW-0812">Transmembrane</keyword>
<proteinExistence type="predicted"/>
<evidence type="ECO:0008006" key="5">
    <source>
        <dbReference type="Google" id="ProtNLM"/>
    </source>
</evidence>
<accession>A0ABN3FMR5</accession>
<keyword evidence="2" id="KW-0472">Membrane</keyword>
<evidence type="ECO:0000313" key="4">
    <source>
        <dbReference type="Proteomes" id="UP001501218"/>
    </source>
</evidence>
<comment type="caution">
    <text evidence="3">The sequence shown here is derived from an EMBL/GenBank/DDBJ whole genome shotgun (WGS) entry which is preliminary data.</text>
</comment>
<sequence length="73" mass="8001">MVLHRSDACPLTPSSSPRGTPEWSWLPPGRTCTWQLPEGTHTDTPSLARVGIALLLILWGASLLLLRRTRNAA</sequence>
<keyword evidence="2" id="KW-1133">Transmembrane helix</keyword>
<name>A0ABN3FMR5_9PSEU</name>
<evidence type="ECO:0000256" key="2">
    <source>
        <dbReference type="SAM" id="Phobius"/>
    </source>
</evidence>